<evidence type="ECO:0000313" key="1">
    <source>
        <dbReference type="EMBL" id="ODN41313.1"/>
    </source>
</evidence>
<protein>
    <recommendedName>
        <fullName evidence="3">Transposase</fullName>
    </recommendedName>
</protein>
<organism evidence="1 2">
    <name type="scientific">Piscirickettsia litoralis</name>
    <dbReference type="NCBI Taxonomy" id="1891921"/>
    <lineage>
        <taxon>Bacteria</taxon>
        <taxon>Pseudomonadati</taxon>
        <taxon>Pseudomonadota</taxon>
        <taxon>Gammaproteobacteria</taxon>
        <taxon>Thiotrichales</taxon>
        <taxon>Piscirickettsiaceae</taxon>
        <taxon>Piscirickettsia</taxon>
    </lineage>
</organism>
<keyword evidence="2" id="KW-1185">Reference proteome</keyword>
<dbReference type="NCBIfam" id="NF047593">
    <property type="entry name" value="IS66_ISAeme5_TnpA"/>
    <property type="match status" value="1"/>
</dbReference>
<comment type="caution">
    <text evidence="1">The sequence shown here is derived from an EMBL/GenBank/DDBJ whole genome shotgun (WGS) entry which is preliminary data.</text>
</comment>
<reference evidence="1 2" key="1">
    <citation type="submission" date="2016-08" db="EMBL/GenBank/DDBJ databases">
        <title>Draft genome sequence of Candidatus Piscirickettsia litoralis, from seawater.</title>
        <authorList>
            <person name="Wan X."/>
            <person name="Lee A.J."/>
            <person name="Hou S."/>
            <person name="Donachie S.P."/>
        </authorList>
    </citation>
    <scope>NUCLEOTIDE SEQUENCE [LARGE SCALE GENOMIC DNA]</scope>
    <source>
        <strain evidence="1 2">Y2</strain>
    </source>
</reference>
<proteinExistence type="predicted"/>
<evidence type="ECO:0008006" key="3">
    <source>
        <dbReference type="Google" id="ProtNLM"/>
    </source>
</evidence>
<accession>A0ABX2ZYK5</accession>
<dbReference type="Proteomes" id="UP000094329">
    <property type="component" value="Unassembled WGS sequence"/>
</dbReference>
<sequence length="102" mass="11773">MIDQTKVPNTREDWLEMVKLWKESGLTKKVFCREMSIKSSQFSYYCKIYRDQNKSNLNFVEVKAAPSATLSLKLCGQHELAIPSDFDEPTLLRLLSVANKVQ</sequence>
<dbReference type="RefSeq" id="WP_069314302.1">
    <property type="nucleotide sequence ID" value="NZ_MDTU01000004.1"/>
</dbReference>
<evidence type="ECO:0000313" key="2">
    <source>
        <dbReference type="Proteomes" id="UP000094329"/>
    </source>
</evidence>
<dbReference type="EMBL" id="MDTU01000004">
    <property type="protein sequence ID" value="ODN41313.1"/>
    <property type="molecule type" value="Genomic_DNA"/>
</dbReference>
<gene>
    <name evidence="1" type="ORF">BGC07_17275</name>
</gene>
<name>A0ABX2ZYK5_9GAMM</name>